<keyword evidence="2" id="KW-1185">Reference proteome</keyword>
<accession>A0ACC1J3V0</accession>
<evidence type="ECO:0000313" key="1">
    <source>
        <dbReference type="EMBL" id="KAJ1936207.1"/>
    </source>
</evidence>
<organism evidence="1 2">
    <name type="scientific">Linderina macrospora</name>
    <dbReference type="NCBI Taxonomy" id="4868"/>
    <lineage>
        <taxon>Eukaryota</taxon>
        <taxon>Fungi</taxon>
        <taxon>Fungi incertae sedis</taxon>
        <taxon>Zoopagomycota</taxon>
        <taxon>Kickxellomycotina</taxon>
        <taxon>Kickxellomycetes</taxon>
        <taxon>Kickxellales</taxon>
        <taxon>Kickxellaceae</taxon>
        <taxon>Linderina</taxon>
    </lineage>
</organism>
<dbReference type="EMBL" id="JANBPW010003965">
    <property type="protein sequence ID" value="KAJ1936207.1"/>
    <property type="molecule type" value="Genomic_DNA"/>
</dbReference>
<evidence type="ECO:0000313" key="2">
    <source>
        <dbReference type="Proteomes" id="UP001150603"/>
    </source>
</evidence>
<reference evidence="1" key="1">
    <citation type="submission" date="2022-07" db="EMBL/GenBank/DDBJ databases">
        <title>Phylogenomic reconstructions and comparative analyses of Kickxellomycotina fungi.</title>
        <authorList>
            <person name="Reynolds N.K."/>
            <person name="Stajich J.E."/>
            <person name="Barry K."/>
            <person name="Grigoriev I.V."/>
            <person name="Crous P."/>
            <person name="Smith M.E."/>
        </authorList>
    </citation>
    <scope>NUCLEOTIDE SEQUENCE</scope>
    <source>
        <strain evidence="1">NRRL 5244</strain>
    </source>
</reference>
<gene>
    <name evidence="1" type="ORF">FBU59_005131</name>
</gene>
<feature type="non-terminal residue" evidence="1">
    <location>
        <position position="303"/>
    </location>
</feature>
<proteinExistence type="predicted"/>
<sequence>MAATVPKNEVTADHIAEIIEHRTGIPIQRLTKSGASSVLSLGERLRKIVIGQDHAIDTVSRFMLKSRAGLSCPTKPTGSFAFLGLTGTGKTELAKALCRDLFGVDKALVRFDMSEYTEKHQVARLIGSPPGYINSQDGGQLTEAVRKQLYSVVLFDEIEKAHPDVLNILLQILDDARLTDGLGRVADFSNCVVILTSNVGQEHLASAIHEPNIAAAREKVVAKFKQAVRPELVNRLDEIIVFNPLRPSALKRIVRLRVGEIEQRLADSNITIAIINRAIDVVLKESYDPLFGARPISRYLEQH</sequence>
<dbReference type="Proteomes" id="UP001150603">
    <property type="component" value="Unassembled WGS sequence"/>
</dbReference>
<name>A0ACC1J3V0_9FUNG</name>
<protein>
    <submittedName>
        <fullName evidence="1">Uncharacterized protein</fullName>
    </submittedName>
</protein>
<comment type="caution">
    <text evidence="1">The sequence shown here is derived from an EMBL/GenBank/DDBJ whole genome shotgun (WGS) entry which is preliminary data.</text>
</comment>